<dbReference type="InterPro" id="IPR016152">
    <property type="entry name" value="PTrfase/Anion_transptr"/>
</dbReference>
<evidence type="ECO:0000259" key="1">
    <source>
        <dbReference type="PROSITE" id="PS51094"/>
    </source>
</evidence>
<keyword evidence="3" id="KW-1185">Reference proteome</keyword>
<dbReference type="InterPro" id="IPR051541">
    <property type="entry name" value="PTS_SugarTrans_NitroReg"/>
</dbReference>
<dbReference type="Pfam" id="PF00359">
    <property type="entry name" value="PTS_EIIA_2"/>
    <property type="match status" value="1"/>
</dbReference>
<dbReference type="SUPFAM" id="SSF55804">
    <property type="entry name" value="Phoshotransferase/anion transport protein"/>
    <property type="match status" value="1"/>
</dbReference>
<comment type="caution">
    <text evidence="2">The sequence shown here is derived from an EMBL/GenBank/DDBJ whole genome shotgun (WGS) entry which is preliminary data.</text>
</comment>
<dbReference type="AlphaFoldDB" id="A0A6A7KC73"/>
<name>A0A6A7KC73_9FIRM</name>
<dbReference type="EMBL" id="WHNX01000035">
    <property type="protein sequence ID" value="MPW26996.1"/>
    <property type="molecule type" value="Genomic_DNA"/>
</dbReference>
<evidence type="ECO:0000313" key="3">
    <source>
        <dbReference type="Proteomes" id="UP000440004"/>
    </source>
</evidence>
<dbReference type="Proteomes" id="UP000440004">
    <property type="component" value="Unassembled WGS sequence"/>
</dbReference>
<reference evidence="2 3" key="1">
    <citation type="submission" date="2019-10" db="EMBL/GenBank/DDBJ databases">
        <title>Alkalibaculum tamaniensis sp.nov., a new alkaliphilic acetogen, isolated on methoxylated aromatics from a mud volcano.</title>
        <authorList>
            <person name="Khomyakova M.A."/>
            <person name="Merkel A.Y."/>
            <person name="Bonch-Osmolovskaya E.A."/>
            <person name="Slobodkin A.I."/>
        </authorList>
    </citation>
    <scope>NUCLEOTIDE SEQUENCE [LARGE SCALE GENOMIC DNA]</scope>
    <source>
        <strain evidence="2 3">M08DMB</strain>
    </source>
</reference>
<protein>
    <submittedName>
        <fullName evidence="2">PTS sugar transporter subunit IIA</fullName>
    </submittedName>
</protein>
<dbReference type="PANTHER" id="PTHR47738">
    <property type="entry name" value="PTS SYSTEM FRUCTOSE-LIKE EIIA COMPONENT-RELATED"/>
    <property type="match status" value="1"/>
</dbReference>
<evidence type="ECO:0000313" key="2">
    <source>
        <dbReference type="EMBL" id="MPW26996.1"/>
    </source>
</evidence>
<dbReference type="RefSeq" id="WP_152806297.1">
    <property type="nucleotide sequence ID" value="NZ_WHNX01000035.1"/>
</dbReference>
<accession>A0A6A7KC73</accession>
<dbReference type="Gene3D" id="3.40.930.10">
    <property type="entry name" value="Mannitol-specific EII, Chain A"/>
    <property type="match status" value="1"/>
</dbReference>
<dbReference type="InterPro" id="IPR002178">
    <property type="entry name" value="PTS_EIIA_type-2_dom"/>
</dbReference>
<dbReference type="PROSITE" id="PS51094">
    <property type="entry name" value="PTS_EIIA_TYPE_2"/>
    <property type="match status" value="1"/>
</dbReference>
<dbReference type="PANTHER" id="PTHR47738:SF3">
    <property type="entry name" value="PHOSPHOTRANSFERASE SYSTEM MANNITOL_FRUCTOSE-SPECIFIC IIA DOMAIN CONTAINING PROTEIN"/>
    <property type="match status" value="1"/>
</dbReference>
<proteinExistence type="predicted"/>
<organism evidence="2 3">
    <name type="scientific">Alkalibaculum sporogenes</name>
    <dbReference type="NCBI Taxonomy" id="2655001"/>
    <lineage>
        <taxon>Bacteria</taxon>
        <taxon>Bacillati</taxon>
        <taxon>Bacillota</taxon>
        <taxon>Clostridia</taxon>
        <taxon>Eubacteriales</taxon>
        <taxon>Eubacteriaceae</taxon>
        <taxon>Alkalibaculum</taxon>
    </lineage>
</organism>
<keyword evidence="2" id="KW-0762">Sugar transport</keyword>
<feature type="domain" description="PTS EIIA type-2" evidence="1">
    <location>
        <begin position="4"/>
        <end position="150"/>
    </location>
</feature>
<keyword evidence="2" id="KW-0813">Transport</keyword>
<sequence length="150" mass="16784">MSDLILKKDLILFDIQAESDDIVIKQIAEILFKKGYVKESYIKAIREREDKFATGLPTETIGVAIPHTESEHVINQALALAILKDPIPFRVMGDHESYVDVKLIFMIAPSGNGHLSTLQKLMAIFEDKELLSKIVKATDSTEIINLFSAI</sequence>
<gene>
    <name evidence="2" type="ORF">GC105_14520</name>
</gene>
<dbReference type="CDD" id="cd00211">
    <property type="entry name" value="PTS_IIA_fru"/>
    <property type="match status" value="1"/>
</dbReference>